<reference evidence="3" key="1">
    <citation type="journal article" date="2021" name="Nat. Commun.">
        <title>Genetic determinants of endophytism in the Arabidopsis root mycobiome.</title>
        <authorList>
            <person name="Mesny F."/>
            <person name="Miyauchi S."/>
            <person name="Thiergart T."/>
            <person name="Pickel B."/>
            <person name="Atanasova L."/>
            <person name="Karlsson M."/>
            <person name="Huettel B."/>
            <person name="Barry K.W."/>
            <person name="Haridas S."/>
            <person name="Chen C."/>
            <person name="Bauer D."/>
            <person name="Andreopoulos W."/>
            <person name="Pangilinan J."/>
            <person name="LaButti K."/>
            <person name="Riley R."/>
            <person name="Lipzen A."/>
            <person name="Clum A."/>
            <person name="Drula E."/>
            <person name="Henrissat B."/>
            <person name="Kohler A."/>
            <person name="Grigoriev I.V."/>
            <person name="Martin F.M."/>
            <person name="Hacquard S."/>
        </authorList>
    </citation>
    <scope>NUCLEOTIDE SEQUENCE</scope>
    <source>
        <strain evidence="3">MPI-CAGE-CH-0235</strain>
    </source>
</reference>
<protein>
    <recommendedName>
        <fullName evidence="2">DUF7703 domain-containing protein</fullName>
    </recommendedName>
</protein>
<keyword evidence="1" id="KW-0472">Membrane</keyword>
<name>A0A8K0WK77_9HYPO</name>
<accession>A0A8K0WK77</accession>
<keyword evidence="1" id="KW-1133">Transmembrane helix</keyword>
<feature type="transmembrane region" description="Helical" evidence="1">
    <location>
        <begin position="180"/>
        <end position="201"/>
    </location>
</feature>
<sequence length="244" mass="28004">VMIVFISISLYNVFELSFIIWWVFKRRGGSYFWSFVVATYGIPTYAAGFLLKYTGPDSTATVYAYATLIAIGWVCVVTGQSAVLWSRLHLVLRDEFKLRLVLYMIVFDAITMHIPIIVLLYGSSLSDAGRFKGIYAIYEKVQVTVFFLQELIISSIYIYETKQLSHALSVMRHKRRSRRLINHLIMVNIIIIILDVGILTLEYIGLYNVQTAFKVFVYSVKLKLEFNILNKLVEMTTGSKSESS</sequence>
<dbReference type="AlphaFoldDB" id="A0A8K0WK77"/>
<dbReference type="PANTHER" id="PTHR37013">
    <property type="entry name" value="INTEGRAL MEMBRANE PROTEIN (AFU_ORTHOLOGUE AFUA_1G05950)-RELATED"/>
    <property type="match status" value="1"/>
</dbReference>
<feature type="transmembrane region" description="Helical" evidence="1">
    <location>
        <begin position="6"/>
        <end position="24"/>
    </location>
</feature>
<dbReference type="Pfam" id="PF24802">
    <property type="entry name" value="DUF7703"/>
    <property type="match status" value="1"/>
</dbReference>
<dbReference type="OrthoDB" id="405906at2759"/>
<evidence type="ECO:0000313" key="4">
    <source>
        <dbReference type="Proteomes" id="UP000813444"/>
    </source>
</evidence>
<keyword evidence="4" id="KW-1185">Reference proteome</keyword>
<evidence type="ECO:0000259" key="2">
    <source>
        <dbReference type="Pfam" id="PF24802"/>
    </source>
</evidence>
<proteinExistence type="predicted"/>
<evidence type="ECO:0000313" key="3">
    <source>
        <dbReference type="EMBL" id="KAH7305417.1"/>
    </source>
</evidence>
<dbReference type="EMBL" id="JAGPNK010000018">
    <property type="protein sequence ID" value="KAH7305417.1"/>
    <property type="molecule type" value="Genomic_DNA"/>
</dbReference>
<evidence type="ECO:0000256" key="1">
    <source>
        <dbReference type="SAM" id="Phobius"/>
    </source>
</evidence>
<feature type="domain" description="DUF7703" evidence="2">
    <location>
        <begin position="1"/>
        <end position="239"/>
    </location>
</feature>
<dbReference type="Proteomes" id="UP000813444">
    <property type="component" value="Unassembled WGS sequence"/>
</dbReference>
<feature type="transmembrane region" description="Helical" evidence="1">
    <location>
        <begin position="31"/>
        <end position="51"/>
    </location>
</feature>
<feature type="non-terminal residue" evidence="3">
    <location>
        <position position="244"/>
    </location>
</feature>
<gene>
    <name evidence="3" type="ORF">B0I35DRAFT_338082</name>
</gene>
<comment type="caution">
    <text evidence="3">The sequence shown here is derived from an EMBL/GenBank/DDBJ whole genome shotgun (WGS) entry which is preliminary data.</text>
</comment>
<keyword evidence="1" id="KW-0812">Transmembrane</keyword>
<feature type="transmembrane region" description="Helical" evidence="1">
    <location>
        <begin position="100"/>
        <end position="121"/>
    </location>
</feature>
<feature type="transmembrane region" description="Helical" evidence="1">
    <location>
        <begin position="63"/>
        <end position="88"/>
    </location>
</feature>
<organism evidence="3 4">
    <name type="scientific">Stachybotrys elegans</name>
    <dbReference type="NCBI Taxonomy" id="80388"/>
    <lineage>
        <taxon>Eukaryota</taxon>
        <taxon>Fungi</taxon>
        <taxon>Dikarya</taxon>
        <taxon>Ascomycota</taxon>
        <taxon>Pezizomycotina</taxon>
        <taxon>Sordariomycetes</taxon>
        <taxon>Hypocreomycetidae</taxon>
        <taxon>Hypocreales</taxon>
        <taxon>Stachybotryaceae</taxon>
        <taxon>Stachybotrys</taxon>
    </lineage>
</organism>
<dbReference type="PANTHER" id="PTHR37013:SF3">
    <property type="entry name" value="INTEGRAL MEMBRANE PROTEIN (AFU_ORTHOLOGUE AFUA_1G05950)"/>
    <property type="match status" value="1"/>
</dbReference>
<dbReference type="InterPro" id="IPR056120">
    <property type="entry name" value="DUF7703"/>
</dbReference>
<feature type="non-terminal residue" evidence="3">
    <location>
        <position position="1"/>
    </location>
</feature>